<gene>
    <name evidence="1" type="ORF">A359_02200</name>
</gene>
<dbReference type="KEGG" id="sect:A359_02200"/>
<dbReference type="AlphaFoldDB" id="J3VRM5"/>
<sequence length="48" mass="5607">MRSPYALTRLQLATALMRQRHIGVYKCVRLEAKVHWLDSMIHSLLVLS</sequence>
<organism evidence="1 2">
    <name type="scientific">secondary endosymbiont of Ctenarytaina eucalypti</name>
    <dbReference type="NCBI Taxonomy" id="1199245"/>
    <lineage>
        <taxon>Bacteria</taxon>
        <taxon>Pseudomonadati</taxon>
        <taxon>Pseudomonadota</taxon>
        <taxon>Gammaproteobacteria</taxon>
        <taxon>Enterobacterales</taxon>
        <taxon>Enterobacteriaceae</taxon>
        <taxon>aphid secondary symbionts</taxon>
    </lineage>
</organism>
<dbReference type="HOGENOM" id="CLU_3157662_0_0_6"/>
<protein>
    <submittedName>
        <fullName evidence="1">Uncharacterized protein</fullName>
    </submittedName>
</protein>
<name>J3VRM5_9ENTR</name>
<dbReference type="Proteomes" id="UP000003936">
    <property type="component" value="Chromosome"/>
</dbReference>
<evidence type="ECO:0000313" key="1">
    <source>
        <dbReference type="EMBL" id="AFP84621.1"/>
    </source>
</evidence>
<keyword evidence="2" id="KW-1185">Reference proteome</keyword>
<dbReference type="EMBL" id="CP003546">
    <property type="protein sequence ID" value="AFP84621.1"/>
    <property type="molecule type" value="Genomic_DNA"/>
</dbReference>
<proteinExistence type="predicted"/>
<evidence type="ECO:0000313" key="2">
    <source>
        <dbReference type="Proteomes" id="UP000003936"/>
    </source>
</evidence>
<reference evidence="1 2" key="1">
    <citation type="journal article" date="2012" name="Mol. Biol. Evol.">
        <title>Genome reduction and co-evolution between the primary and secondary bacterial symbionts of psyllids.</title>
        <authorList>
            <person name="Sloan D.B."/>
            <person name="Moran N.A."/>
        </authorList>
    </citation>
    <scope>NUCLEOTIDE SEQUENCE [LARGE SCALE GENOMIC DNA]</scope>
    <source>
        <strain evidence="1">Ceuc_S</strain>
    </source>
</reference>
<accession>J3VRM5</accession>